<dbReference type="InterPro" id="IPR030678">
    <property type="entry name" value="Peptide/Ni-bd"/>
</dbReference>
<feature type="chain" id="PRO_5047550345" evidence="2">
    <location>
        <begin position="21"/>
        <end position="615"/>
    </location>
</feature>
<feature type="signal peptide" evidence="2">
    <location>
        <begin position="1"/>
        <end position="20"/>
    </location>
</feature>
<proteinExistence type="predicted"/>
<dbReference type="Pfam" id="PF00496">
    <property type="entry name" value="SBP_bac_5"/>
    <property type="match status" value="2"/>
</dbReference>
<name>A0ABZ1W892_9ACTN</name>
<dbReference type="EMBL" id="CP108482">
    <property type="protein sequence ID" value="WUS57051.1"/>
    <property type="molecule type" value="Genomic_DNA"/>
</dbReference>
<dbReference type="PANTHER" id="PTHR30290">
    <property type="entry name" value="PERIPLASMIC BINDING COMPONENT OF ABC TRANSPORTER"/>
    <property type="match status" value="1"/>
</dbReference>
<evidence type="ECO:0000313" key="5">
    <source>
        <dbReference type="Proteomes" id="UP001432014"/>
    </source>
</evidence>
<dbReference type="Gene3D" id="3.10.105.10">
    <property type="entry name" value="Dipeptide-binding Protein, Domain 3"/>
    <property type="match status" value="1"/>
</dbReference>
<feature type="region of interest" description="Disordered" evidence="1">
    <location>
        <begin position="514"/>
        <end position="533"/>
    </location>
</feature>
<evidence type="ECO:0000256" key="1">
    <source>
        <dbReference type="SAM" id="MobiDB-lite"/>
    </source>
</evidence>
<gene>
    <name evidence="4" type="ORF">OG469_16955</name>
</gene>
<dbReference type="PIRSF" id="PIRSF002741">
    <property type="entry name" value="MppA"/>
    <property type="match status" value="1"/>
</dbReference>
<dbReference type="PANTHER" id="PTHR30290:SF65">
    <property type="entry name" value="MONOACYL PHOSPHATIDYLINOSITOL TETRAMANNOSIDE-BINDING PROTEIN LPQW-RELATED"/>
    <property type="match status" value="1"/>
</dbReference>
<accession>A0ABZ1W892</accession>
<feature type="domain" description="Solute-binding protein family 5" evidence="3">
    <location>
        <begin position="112"/>
        <end position="272"/>
    </location>
</feature>
<dbReference type="RefSeq" id="WP_329497737.1">
    <property type="nucleotide sequence ID" value="NZ_CP108460.1"/>
</dbReference>
<keyword evidence="2" id="KW-0732">Signal</keyword>
<dbReference type="Gene3D" id="3.90.76.10">
    <property type="entry name" value="Dipeptide-binding Protein, Domain 1"/>
    <property type="match status" value="1"/>
</dbReference>
<dbReference type="SUPFAM" id="SSF53850">
    <property type="entry name" value="Periplasmic binding protein-like II"/>
    <property type="match status" value="2"/>
</dbReference>
<evidence type="ECO:0000259" key="3">
    <source>
        <dbReference type="Pfam" id="PF00496"/>
    </source>
</evidence>
<keyword evidence="5" id="KW-1185">Reference proteome</keyword>
<dbReference type="PROSITE" id="PS51257">
    <property type="entry name" value="PROKAR_LIPOPROTEIN"/>
    <property type="match status" value="1"/>
</dbReference>
<dbReference type="Proteomes" id="UP001432014">
    <property type="component" value="Chromosome"/>
</dbReference>
<dbReference type="CDD" id="cd08501">
    <property type="entry name" value="PBP2_Lpqw"/>
    <property type="match status" value="1"/>
</dbReference>
<dbReference type="Gene3D" id="3.40.190.10">
    <property type="entry name" value="Periplasmic binding protein-like II"/>
    <property type="match status" value="1"/>
</dbReference>
<feature type="domain" description="Solute-binding protein family 5" evidence="3">
    <location>
        <begin position="327"/>
        <end position="511"/>
    </location>
</feature>
<dbReference type="InterPro" id="IPR000914">
    <property type="entry name" value="SBP_5_dom"/>
</dbReference>
<organism evidence="4 5">
    <name type="scientific">Kitasatospora herbaricolor</name>
    <dbReference type="NCBI Taxonomy" id="68217"/>
    <lineage>
        <taxon>Bacteria</taxon>
        <taxon>Bacillati</taxon>
        <taxon>Actinomycetota</taxon>
        <taxon>Actinomycetes</taxon>
        <taxon>Kitasatosporales</taxon>
        <taxon>Streptomycetaceae</taxon>
        <taxon>Kitasatospora</taxon>
    </lineage>
</organism>
<sequence length="615" mass="63185">MRARQITAAAAALLLTGMLAGCSDDPAPTAVAAWDVSAADRAQVREGGTLRWAVDAVPSTLNVYQPAATADSELIARAVLPSLFRFDEHARPTADPDYLLSAESTPAGQTPQVVTYRLNPKAVWSDGTPISVADFTAQRSALAGANPAYQAARPAGYDAIDSITQGAGPGEVKVTFKQPYGQWRALFGPLYPASATGSPEAFNQPLAGEFHTSGGPFLLADYDRTAGRAALVRNPKWWGDAPKAERIDFLATPAAARLDALDQGKLDIAALTEAVDRAGGPEPAVAQAAATTVSSASAVPSSPAAASASASAPSAAAAPPDSAGVALAVASAQALKRAESLPGLSLHRAAAPALTELTLNASRAPLTDPAVRRALARAVDRRKIADAALTPLGLPATPLGNHLLAVGQDGYQDNSGAAGDTPATRLLDEAGWKSAGSGTRTKDGKELSLTLLLPEGSATARRTAEALTADLAGVGVALHSKAVPVDSFVSGPLAAGDFDLALFSWPATASPATDERAVYAKPQPGPDGAPRLGSNYARTGTAEIDLLFDRAAAELDPAEERSLLQQADARIWELGHSVPLYQRPDLVAVRNGVAGAGAYGFARPRYQDLGFLATT</sequence>
<evidence type="ECO:0000313" key="4">
    <source>
        <dbReference type="EMBL" id="WUS57051.1"/>
    </source>
</evidence>
<evidence type="ECO:0000256" key="2">
    <source>
        <dbReference type="SAM" id="SignalP"/>
    </source>
</evidence>
<dbReference type="InterPro" id="IPR039424">
    <property type="entry name" value="SBP_5"/>
</dbReference>
<protein>
    <submittedName>
        <fullName evidence="4">ABC transporter family substrate-binding protein</fullName>
    </submittedName>
</protein>
<reference evidence="4 5" key="1">
    <citation type="submission" date="2022-10" db="EMBL/GenBank/DDBJ databases">
        <title>The complete genomes of actinobacterial strains from the NBC collection.</title>
        <authorList>
            <person name="Joergensen T.S."/>
            <person name="Alvarez Arevalo M."/>
            <person name="Sterndorff E.B."/>
            <person name="Faurdal D."/>
            <person name="Vuksanovic O."/>
            <person name="Mourched A.-S."/>
            <person name="Charusanti P."/>
            <person name="Shaw S."/>
            <person name="Blin K."/>
            <person name="Weber T."/>
        </authorList>
    </citation>
    <scope>NUCLEOTIDE SEQUENCE [LARGE SCALE GENOMIC DNA]</scope>
    <source>
        <strain evidence="4 5">NBC_01247</strain>
    </source>
</reference>